<dbReference type="InterPro" id="IPR050330">
    <property type="entry name" value="Bact_OuterMem_StrucFunc"/>
</dbReference>
<keyword evidence="3" id="KW-1003">Cell membrane</keyword>
<evidence type="ECO:0000256" key="2">
    <source>
        <dbReference type="ARBA" id="ARBA00008914"/>
    </source>
</evidence>
<dbReference type="Proteomes" id="UP000460298">
    <property type="component" value="Unassembled WGS sequence"/>
</dbReference>
<feature type="domain" description="OmpA-like" evidence="10">
    <location>
        <begin position="116"/>
        <end position="246"/>
    </location>
</feature>
<reference evidence="11 12" key="1">
    <citation type="submission" date="2019-10" db="EMBL/GenBank/DDBJ databases">
        <title>Extracellular Electron Transfer in a Candidatus Methanoperedens spp. Enrichment Culture.</title>
        <authorList>
            <person name="Berger S."/>
            <person name="Rangel Shaw D."/>
            <person name="Berben T."/>
            <person name="In 'T Zandt M."/>
            <person name="Frank J."/>
            <person name="Reimann J."/>
            <person name="Jetten M.S.M."/>
            <person name="Welte C.U."/>
        </authorList>
    </citation>
    <scope>NUCLEOTIDE SEQUENCE [LARGE SCALE GENOMIC DNA]</scope>
    <source>
        <strain evidence="11">SB12</strain>
    </source>
</reference>
<keyword evidence="11" id="KW-0969">Cilium</keyword>
<comment type="caution">
    <text evidence="11">The sequence shown here is derived from an EMBL/GenBank/DDBJ whole genome shotgun (WGS) entry which is preliminary data.</text>
</comment>
<evidence type="ECO:0000313" key="11">
    <source>
        <dbReference type="EMBL" id="KAB2929192.1"/>
    </source>
</evidence>
<comment type="similarity">
    <text evidence="2">Belongs to the MotB family.</text>
</comment>
<organism evidence="11 12">
    <name type="scientific">Leptonema illini</name>
    <dbReference type="NCBI Taxonomy" id="183"/>
    <lineage>
        <taxon>Bacteria</taxon>
        <taxon>Pseudomonadati</taxon>
        <taxon>Spirochaetota</taxon>
        <taxon>Spirochaetia</taxon>
        <taxon>Leptospirales</taxon>
        <taxon>Leptospiraceae</taxon>
        <taxon>Leptonema</taxon>
    </lineage>
</organism>
<evidence type="ECO:0000256" key="6">
    <source>
        <dbReference type="ARBA" id="ARBA00023136"/>
    </source>
</evidence>
<accession>A0A833GXM2</accession>
<keyword evidence="6 7" id="KW-0472">Membrane</keyword>
<keyword evidence="11" id="KW-0966">Cell projection</keyword>
<feature type="transmembrane region" description="Helical" evidence="9">
    <location>
        <begin position="20"/>
        <end position="38"/>
    </location>
</feature>
<evidence type="ECO:0000256" key="7">
    <source>
        <dbReference type="PROSITE-ProRule" id="PRU00473"/>
    </source>
</evidence>
<evidence type="ECO:0000259" key="10">
    <source>
        <dbReference type="PROSITE" id="PS51123"/>
    </source>
</evidence>
<dbReference type="Pfam" id="PF13677">
    <property type="entry name" value="MotB_plug"/>
    <property type="match status" value="1"/>
</dbReference>
<gene>
    <name evidence="11" type="primary">motB</name>
    <name evidence="11" type="ORF">F9K24_20470</name>
</gene>
<comment type="subcellular location">
    <subcellularLocation>
        <location evidence="1">Cell membrane</location>
        <topology evidence="1">Single-pass membrane protein</topology>
    </subcellularLocation>
</comment>
<evidence type="ECO:0000256" key="9">
    <source>
        <dbReference type="SAM" id="Phobius"/>
    </source>
</evidence>
<dbReference type="InterPro" id="IPR006665">
    <property type="entry name" value="OmpA-like"/>
</dbReference>
<sequence>MASKKQECPTCEEVPVWLTTYGDMVTLLLTFFVMLFSIGKATPQEIQLILSAFSNSLGMFEGGQTLSKGRLEEMGMNLEALPSQTAGRSLSSAKAQAKSIFKPEIEARKVRIDEDERGIIISLVGADYFEPGSALPTPAMEDALAKAAGLIDSLNRYARVEGHASADEARLRAASDEERDYANVWDLAGARAINSIVFMQAKGVKPHLLQGMSYGSYRPLRNEGEDGTPEAKAHNRRIDIVILPEKEPDRSRSEASEGLPGTRIPGAEYLIPDR</sequence>
<feature type="region of interest" description="Disordered" evidence="8">
    <location>
        <begin position="242"/>
        <end position="274"/>
    </location>
</feature>
<proteinExistence type="inferred from homology"/>
<name>A0A833GXM2_9LEPT</name>
<dbReference type="SUPFAM" id="SSF103088">
    <property type="entry name" value="OmpA-like"/>
    <property type="match status" value="1"/>
</dbReference>
<keyword evidence="5 9" id="KW-1133">Transmembrane helix</keyword>
<protein>
    <submittedName>
        <fullName evidence="11">Flagellar motor protein MotB</fullName>
    </submittedName>
</protein>
<dbReference type="GO" id="GO:0005886">
    <property type="term" value="C:plasma membrane"/>
    <property type="evidence" value="ECO:0007669"/>
    <property type="project" value="UniProtKB-SubCell"/>
</dbReference>
<dbReference type="PROSITE" id="PS51123">
    <property type="entry name" value="OMPA_2"/>
    <property type="match status" value="1"/>
</dbReference>
<evidence type="ECO:0000313" key="12">
    <source>
        <dbReference type="Proteomes" id="UP000460298"/>
    </source>
</evidence>
<dbReference type="InterPro" id="IPR025713">
    <property type="entry name" value="MotB-like_N_dom"/>
</dbReference>
<evidence type="ECO:0000256" key="5">
    <source>
        <dbReference type="ARBA" id="ARBA00022989"/>
    </source>
</evidence>
<dbReference type="EMBL" id="WBUI01000035">
    <property type="protein sequence ID" value="KAB2929192.1"/>
    <property type="molecule type" value="Genomic_DNA"/>
</dbReference>
<evidence type="ECO:0000256" key="1">
    <source>
        <dbReference type="ARBA" id="ARBA00004162"/>
    </source>
</evidence>
<dbReference type="Pfam" id="PF00691">
    <property type="entry name" value="OmpA"/>
    <property type="match status" value="1"/>
</dbReference>
<evidence type="ECO:0000256" key="8">
    <source>
        <dbReference type="SAM" id="MobiDB-lite"/>
    </source>
</evidence>
<dbReference type="Gene3D" id="3.30.1330.60">
    <property type="entry name" value="OmpA-like domain"/>
    <property type="match status" value="1"/>
</dbReference>
<evidence type="ECO:0000256" key="4">
    <source>
        <dbReference type="ARBA" id="ARBA00022692"/>
    </source>
</evidence>
<dbReference type="PANTHER" id="PTHR30329">
    <property type="entry name" value="STATOR ELEMENT OF FLAGELLAR MOTOR COMPLEX"/>
    <property type="match status" value="1"/>
</dbReference>
<feature type="compositionally biased region" description="Basic and acidic residues" evidence="8">
    <location>
        <begin position="242"/>
        <end position="255"/>
    </location>
</feature>
<evidence type="ECO:0000256" key="3">
    <source>
        <dbReference type="ARBA" id="ARBA00022475"/>
    </source>
</evidence>
<keyword evidence="11" id="KW-0282">Flagellum</keyword>
<dbReference type="AlphaFoldDB" id="A0A833GXM2"/>
<keyword evidence="4 9" id="KW-0812">Transmembrane</keyword>
<dbReference type="PANTHER" id="PTHR30329:SF21">
    <property type="entry name" value="LIPOPROTEIN YIAD-RELATED"/>
    <property type="match status" value="1"/>
</dbReference>
<dbReference type="InterPro" id="IPR036737">
    <property type="entry name" value="OmpA-like_sf"/>
</dbReference>